<dbReference type="InterPro" id="IPR016190">
    <property type="entry name" value="Transl_init_fac_IF2/IF5_Zn-bd"/>
</dbReference>
<dbReference type="Gene3D" id="3.30.30.170">
    <property type="match status" value="1"/>
</dbReference>
<dbReference type="SUPFAM" id="SSF75689">
    <property type="entry name" value="Zinc-binding domain of translation initiation factor 2 beta"/>
    <property type="match status" value="1"/>
</dbReference>
<evidence type="ECO:0000256" key="3">
    <source>
        <dbReference type="ARBA" id="ARBA00022917"/>
    </source>
</evidence>
<keyword evidence="2" id="KW-0396">Initiation factor</keyword>
<evidence type="ECO:0000256" key="2">
    <source>
        <dbReference type="ARBA" id="ARBA00022540"/>
    </source>
</evidence>
<evidence type="ECO:0000313" key="7">
    <source>
        <dbReference type="EMBL" id="CAD6184596.1"/>
    </source>
</evidence>
<keyword evidence="3" id="KW-0648">Protein biosynthesis</keyword>
<evidence type="ECO:0000256" key="5">
    <source>
        <dbReference type="ARBA" id="ARBA00042452"/>
    </source>
</evidence>
<dbReference type="SMART" id="SM00653">
    <property type="entry name" value="eIF2B_5"/>
    <property type="match status" value="1"/>
</dbReference>
<dbReference type="AlphaFoldDB" id="A0A8S1GN81"/>
<proteinExistence type="inferred from homology"/>
<comment type="caution">
    <text evidence="7">The sequence shown here is derived from an EMBL/GenBank/DDBJ whole genome shotgun (WGS) entry which is preliminary data.</text>
</comment>
<dbReference type="InterPro" id="IPR002735">
    <property type="entry name" value="Transl_init_fac_IF2/IF5_dom"/>
</dbReference>
<protein>
    <recommendedName>
        <fullName evidence="4">Eukaryotic translation initiation factor 2 subunit 2</fullName>
    </recommendedName>
    <alternativeName>
        <fullName evidence="5">Eukaryotic translation initiation factor 2 subunit beta</fullName>
    </alternativeName>
</protein>
<evidence type="ECO:0000256" key="4">
    <source>
        <dbReference type="ARBA" id="ARBA00040874"/>
    </source>
</evidence>
<evidence type="ECO:0000313" key="8">
    <source>
        <dbReference type="Proteomes" id="UP000835052"/>
    </source>
</evidence>
<gene>
    <name evidence="7" type="ORF">CAUJ_LOCUS515</name>
</gene>
<dbReference type="EMBL" id="CAJGYM010000001">
    <property type="protein sequence ID" value="CAD6184596.1"/>
    <property type="molecule type" value="Genomic_DNA"/>
</dbReference>
<comment type="similarity">
    <text evidence="1">Belongs to the eIF-2-beta/eIF-5 family.</text>
</comment>
<sequence length="685" mass="77980">MADDLGLELGKKKKTKKIIKLDDEDEDEAVVPTAENINEDLGDLNLTGKKKRKAPKVDVEDVVEKVPQLDIGIGASNLIDASKTWPDYTYEECLNLVFQIMKEKNPELAGEKKKFAMKPPEVGRAGSKKTAFSNFAEICRLMKRQDKHVLQFLLAELGTTGSIDGNNCLIVKGRWQQKHFESVLRKYIKEYVMCHTCRSSDTQLEKETRLFFLQCNACGSRCSVVTIKSGFTAMDLSALICLLNNASLEKFVNLLERNSRDHSHVTRRALKTILHRVALCDESLNKCEVIFRLLRLFKEDAVRDETFQLLTVNRKSVTKACFEVFSENHWTLTEEECLEIIEMLEEETLSFRDLLCRAAWLDRAATLLRLLRLSNFRTGHVVRKLARKVVLMKNEEVSNAFVSELAVVDVCHPLVVFYCQPSTSSLVFPQVFSAEYLVDRVLCSLTEFIDEVFSETNDAGSDFLRIVFKNFDFLVGLMQSAGQLHRENLTPISDLCWRIISLTDATGSGELSKFVPILSQIALSFDPTSRALFLKRLLHLAASNTAQPCSYEPQLVAVIIDEYKKGIRLEEFQLELGELWDVLRRIRYENIYNASAFYSALFVLARAQALHRLKPGVLNAVRNVLFELHAQIVDFQKLQNVDSKATKNTMEEYDEQIKNLGAEIFPMVMYEYDLAIADIENAIGK</sequence>
<dbReference type="OrthoDB" id="10255414at2759"/>
<dbReference type="InterPro" id="IPR045196">
    <property type="entry name" value="IF2/IF5"/>
</dbReference>
<dbReference type="PANTHER" id="PTHR23001:SF3">
    <property type="entry name" value="EUKARYOTIC TRANSLATION INITIATION FACTOR 2 SUBUNIT 2"/>
    <property type="match status" value="1"/>
</dbReference>
<feature type="domain" description="Translation initiation factor IF2/IF5" evidence="6">
    <location>
        <begin position="112"/>
        <end position="221"/>
    </location>
</feature>
<reference evidence="7" key="1">
    <citation type="submission" date="2020-10" db="EMBL/GenBank/DDBJ databases">
        <authorList>
            <person name="Kikuchi T."/>
        </authorList>
    </citation>
    <scope>NUCLEOTIDE SEQUENCE</scope>
    <source>
        <strain evidence="7">NKZ352</strain>
    </source>
</reference>
<dbReference type="Proteomes" id="UP000835052">
    <property type="component" value="Unassembled WGS sequence"/>
</dbReference>
<dbReference type="GO" id="GO:0005850">
    <property type="term" value="C:eukaryotic translation initiation factor 2 complex"/>
    <property type="evidence" value="ECO:0007669"/>
    <property type="project" value="TreeGrafter"/>
</dbReference>
<organism evidence="7 8">
    <name type="scientific">Caenorhabditis auriculariae</name>
    <dbReference type="NCBI Taxonomy" id="2777116"/>
    <lineage>
        <taxon>Eukaryota</taxon>
        <taxon>Metazoa</taxon>
        <taxon>Ecdysozoa</taxon>
        <taxon>Nematoda</taxon>
        <taxon>Chromadorea</taxon>
        <taxon>Rhabditida</taxon>
        <taxon>Rhabditina</taxon>
        <taxon>Rhabditomorpha</taxon>
        <taxon>Rhabditoidea</taxon>
        <taxon>Rhabditidae</taxon>
        <taxon>Peloderinae</taxon>
        <taxon>Caenorhabditis</taxon>
    </lineage>
</organism>
<dbReference type="GO" id="GO:0003743">
    <property type="term" value="F:translation initiation factor activity"/>
    <property type="evidence" value="ECO:0007669"/>
    <property type="project" value="UniProtKB-KW"/>
</dbReference>
<dbReference type="GO" id="GO:0031369">
    <property type="term" value="F:translation initiation factor binding"/>
    <property type="evidence" value="ECO:0007669"/>
    <property type="project" value="TreeGrafter"/>
</dbReference>
<dbReference type="Pfam" id="PF01873">
    <property type="entry name" value="eIF-5_eIF-2B"/>
    <property type="match status" value="1"/>
</dbReference>
<dbReference type="PANTHER" id="PTHR23001">
    <property type="entry name" value="EUKARYOTIC TRANSLATION INITIATION FACTOR"/>
    <property type="match status" value="1"/>
</dbReference>
<evidence type="ECO:0000259" key="6">
    <source>
        <dbReference type="SMART" id="SM00653"/>
    </source>
</evidence>
<name>A0A8S1GN81_9PELO</name>
<dbReference type="GO" id="GO:0003729">
    <property type="term" value="F:mRNA binding"/>
    <property type="evidence" value="ECO:0007669"/>
    <property type="project" value="TreeGrafter"/>
</dbReference>
<evidence type="ECO:0000256" key="1">
    <source>
        <dbReference type="ARBA" id="ARBA00010397"/>
    </source>
</evidence>
<dbReference type="FunFam" id="3.30.30.170:FF:000001">
    <property type="entry name" value="Eukaryotic translation initiation factor 2 subunit"/>
    <property type="match status" value="1"/>
</dbReference>
<keyword evidence="8" id="KW-1185">Reference proteome</keyword>
<accession>A0A8S1GN81</accession>
<dbReference type="SUPFAM" id="SSF100966">
    <property type="entry name" value="Translation initiation factor 2 beta, aIF2beta, N-terminal domain"/>
    <property type="match status" value="1"/>
</dbReference>
<dbReference type="InterPro" id="IPR016189">
    <property type="entry name" value="Transl_init_fac_IF2/IF5_N"/>
</dbReference>
<dbReference type="GO" id="GO:0001731">
    <property type="term" value="P:formation of translation preinitiation complex"/>
    <property type="evidence" value="ECO:0007669"/>
    <property type="project" value="TreeGrafter"/>
</dbReference>